<dbReference type="GO" id="GO:0003941">
    <property type="term" value="F:L-serine ammonia-lyase activity"/>
    <property type="evidence" value="ECO:0007669"/>
    <property type="project" value="TreeGrafter"/>
</dbReference>
<dbReference type="EMBL" id="KV460223">
    <property type="protein sequence ID" value="OBT97201.1"/>
    <property type="molecule type" value="Genomic_DNA"/>
</dbReference>
<dbReference type="GO" id="GO:0006520">
    <property type="term" value="P:amino acid metabolic process"/>
    <property type="evidence" value="ECO:0007669"/>
    <property type="project" value="InterPro"/>
</dbReference>
<dbReference type="GeneID" id="28838050"/>
<keyword evidence="6" id="KW-0460">Magnesium</keyword>
<organism evidence="10 11">
    <name type="scientific">Pseudogymnoascus verrucosus</name>
    <dbReference type="NCBI Taxonomy" id="342668"/>
    <lineage>
        <taxon>Eukaryota</taxon>
        <taxon>Fungi</taxon>
        <taxon>Dikarya</taxon>
        <taxon>Ascomycota</taxon>
        <taxon>Pezizomycotina</taxon>
        <taxon>Leotiomycetes</taxon>
        <taxon>Thelebolales</taxon>
        <taxon>Thelebolaceae</taxon>
        <taxon>Pseudogymnoascus</taxon>
    </lineage>
</organism>
<dbReference type="GO" id="GO:0018114">
    <property type="term" value="F:threonine racemase activity"/>
    <property type="evidence" value="ECO:0007669"/>
    <property type="project" value="TreeGrafter"/>
</dbReference>
<dbReference type="PROSITE" id="PS00165">
    <property type="entry name" value="DEHYDRATASE_SER_THR"/>
    <property type="match status" value="1"/>
</dbReference>
<dbReference type="SUPFAM" id="SSF53686">
    <property type="entry name" value="Tryptophan synthase beta subunit-like PLP-dependent enzymes"/>
    <property type="match status" value="1"/>
</dbReference>
<name>A0A1B8GMY6_9PEZI</name>
<protein>
    <recommendedName>
        <fullName evidence="9">Tryptophan synthase beta chain-like PALP domain-containing protein</fullName>
    </recommendedName>
</protein>
<dbReference type="FunFam" id="3.40.50.1100:FF:000005">
    <property type="entry name" value="Threonine dehydratase catabolic"/>
    <property type="match status" value="1"/>
</dbReference>
<evidence type="ECO:0000256" key="2">
    <source>
        <dbReference type="ARBA" id="ARBA00001933"/>
    </source>
</evidence>
<dbReference type="GO" id="GO:0030170">
    <property type="term" value="F:pyridoxal phosphate binding"/>
    <property type="evidence" value="ECO:0007669"/>
    <property type="project" value="InterPro"/>
</dbReference>
<keyword evidence="11" id="KW-1185">Reference proteome</keyword>
<evidence type="ECO:0000256" key="1">
    <source>
        <dbReference type="ARBA" id="ARBA00001913"/>
    </source>
</evidence>
<evidence type="ECO:0000313" key="10">
    <source>
        <dbReference type="EMBL" id="OBT97201.1"/>
    </source>
</evidence>
<dbReference type="InterPro" id="IPR036052">
    <property type="entry name" value="TrpB-like_PALP_sf"/>
</dbReference>
<dbReference type="PANTHER" id="PTHR43050">
    <property type="entry name" value="SERINE / THREONINE RACEMASE FAMILY MEMBER"/>
    <property type="match status" value="1"/>
</dbReference>
<reference evidence="10 11" key="1">
    <citation type="submission" date="2016-03" db="EMBL/GenBank/DDBJ databases">
        <title>Comparative genomics of Pseudogymnoascus destructans, the fungus causing white-nose syndrome of bats.</title>
        <authorList>
            <person name="Palmer J.M."/>
            <person name="Drees K.P."/>
            <person name="Foster J.T."/>
            <person name="Lindner D.L."/>
        </authorList>
    </citation>
    <scope>NUCLEOTIDE SEQUENCE [LARGE SCALE GENOMIC DNA]</scope>
    <source>
        <strain evidence="10 11">UAMH 10579</strain>
    </source>
</reference>
<keyword evidence="7" id="KW-0663">Pyridoxal phosphate</keyword>
<accession>A0A1B8GMY6</accession>
<evidence type="ECO:0000256" key="8">
    <source>
        <dbReference type="ARBA" id="ARBA00023239"/>
    </source>
</evidence>
<dbReference type="Pfam" id="PF00291">
    <property type="entry name" value="PALP"/>
    <property type="match status" value="1"/>
</dbReference>
<dbReference type="Gene3D" id="3.40.50.1100">
    <property type="match status" value="2"/>
</dbReference>
<feature type="domain" description="Tryptophan synthase beta chain-like PALP" evidence="9">
    <location>
        <begin position="62"/>
        <end position="338"/>
    </location>
</feature>
<dbReference type="GO" id="GO:0030378">
    <property type="term" value="F:serine racemase activity"/>
    <property type="evidence" value="ECO:0007669"/>
    <property type="project" value="TreeGrafter"/>
</dbReference>
<dbReference type="GO" id="GO:0008721">
    <property type="term" value="F:D-serine ammonia-lyase activity"/>
    <property type="evidence" value="ECO:0007669"/>
    <property type="project" value="TreeGrafter"/>
</dbReference>
<keyword evidence="8" id="KW-0456">Lyase</keyword>
<comment type="cofactor">
    <cofactor evidence="4">
        <name>Mg(2+)</name>
        <dbReference type="ChEBI" id="CHEBI:18420"/>
    </cofactor>
</comment>
<evidence type="ECO:0000256" key="7">
    <source>
        <dbReference type="ARBA" id="ARBA00022898"/>
    </source>
</evidence>
<sequence length="377" mass="40120">MADPNSLPLSRASVLSAHTLIKPYIHRTPVLTSTYISQLASTPRTAAELEGTPWAGQTPASPKIRFWFKCENFQKVGAFKARGAFHALLRLVESEGWEEGGGRERGVVTHSSGNHAQAVSLASATLKIPSHIVMPRISTPAKIAATQSYGASVLFSGSTAPEREAVVADVIKDTGATLIPPYDHPHVMLGQGTAGLELQEQVLEAQKEVEVGMGRKGLNAIIAPCGGGGLLSGTALSAQGTGIVVFGAEPEFEGADDCKRGLEAGKRIEVVKSLTIGDGLRTPVGVWPWKVISDKKLVRGVYSVTEEQIKATLRLVLERMKVVVEPSSVVGLAVALWNEDFRRVVEAEQGGEEWDLGVVFTGGNVNLEGLGKLFEAK</sequence>
<dbReference type="RefSeq" id="XP_018130934.1">
    <property type="nucleotide sequence ID" value="XM_018274133.2"/>
</dbReference>
<dbReference type="GO" id="GO:0000287">
    <property type="term" value="F:magnesium ion binding"/>
    <property type="evidence" value="ECO:0007669"/>
    <property type="project" value="TreeGrafter"/>
</dbReference>
<reference evidence="11" key="2">
    <citation type="journal article" date="2018" name="Nat. Commun.">
        <title>Extreme sensitivity to ultraviolet light in the fungal pathogen causing white-nose syndrome of bats.</title>
        <authorList>
            <person name="Palmer J.M."/>
            <person name="Drees K.P."/>
            <person name="Foster J.T."/>
            <person name="Lindner D.L."/>
        </authorList>
    </citation>
    <scope>NUCLEOTIDE SEQUENCE [LARGE SCALE GENOMIC DNA]</scope>
    <source>
        <strain evidence="11">UAMH 10579</strain>
    </source>
</reference>
<proteinExistence type="inferred from homology"/>
<evidence type="ECO:0000259" key="9">
    <source>
        <dbReference type="Pfam" id="PF00291"/>
    </source>
</evidence>
<dbReference type="GO" id="GO:0005524">
    <property type="term" value="F:ATP binding"/>
    <property type="evidence" value="ECO:0007669"/>
    <property type="project" value="TreeGrafter"/>
</dbReference>
<dbReference type="PANTHER" id="PTHR43050:SF1">
    <property type="entry name" value="SERINE RACEMASE"/>
    <property type="match status" value="1"/>
</dbReference>
<comment type="cofactor">
    <cofactor evidence="1">
        <name>Ca(2+)</name>
        <dbReference type="ChEBI" id="CHEBI:29108"/>
    </cofactor>
</comment>
<dbReference type="InterPro" id="IPR001926">
    <property type="entry name" value="TrpB-like_PALP"/>
</dbReference>
<evidence type="ECO:0000256" key="3">
    <source>
        <dbReference type="ARBA" id="ARBA00001936"/>
    </source>
</evidence>
<dbReference type="Proteomes" id="UP000091956">
    <property type="component" value="Unassembled WGS sequence"/>
</dbReference>
<evidence type="ECO:0000256" key="6">
    <source>
        <dbReference type="ARBA" id="ARBA00022842"/>
    </source>
</evidence>
<comment type="similarity">
    <text evidence="5">Belongs to the serine/threonine dehydratase family.</text>
</comment>
<comment type="cofactor">
    <cofactor evidence="2">
        <name>pyridoxal 5'-phosphate</name>
        <dbReference type="ChEBI" id="CHEBI:597326"/>
    </cofactor>
</comment>
<dbReference type="OrthoDB" id="271064at2759"/>
<evidence type="ECO:0000313" key="11">
    <source>
        <dbReference type="Proteomes" id="UP000091956"/>
    </source>
</evidence>
<dbReference type="CDD" id="cd01562">
    <property type="entry name" value="Thr-dehyd"/>
    <property type="match status" value="1"/>
</dbReference>
<gene>
    <name evidence="10" type="ORF">VE01_04664</name>
</gene>
<evidence type="ECO:0000256" key="4">
    <source>
        <dbReference type="ARBA" id="ARBA00001946"/>
    </source>
</evidence>
<evidence type="ECO:0000256" key="5">
    <source>
        <dbReference type="ARBA" id="ARBA00010869"/>
    </source>
</evidence>
<comment type="cofactor">
    <cofactor evidence="3">
        <name>Mn(2+)</name>
        <dbReference type="ChEBI" id="CHEBI:29035"/>
    </cofactor>
</comment>
<dbReference type="InterPro" id="IPR000634">
    <property type="entry name" value="Ser/Thr_deHydtase_PyrdxlP-BS"/>
</dbReference>
<dbReference type="AlphaFoldDB" id="A0A1B8GMY6"/>
<dbReference type="STRING" id="342668.A0A1B8GMY6"/>